<name>A0AAD5PJB6_9FUNG</name>
<dbReference type="Gene3D" id="2.120.10.80">
    <property type="entry name" value="Kelch-type beta propeller"/>
    <property type="match status" value="2"/>
</dbReference>
<keyword evidence="3" id="KW-1133">Transmembrane helix</keyword>
<evidence type="ECO:0000256" key="4">
    <source>
        <dbReference type="SAM" id="SignalP"/>
    </source>
</evidence>
<dbReference type="SUPFAM" id="SSF117281">
    <property type="entry name" value="Kelch motif"/>
    <property type="match status" value="1"/>
</dbReference>
<organism evidence="6 7">
    <name type="scientific">Phascolomyces articulosus</name>
    <dbReference type="NCBI Taxonomy" id="60185"/>
    <lineage>
        <taxon>Eukaryota</taxon>
        <taxon>Fungi</taxon>
        <taxon>Fungi incertae sedis</taxon>
        <taxon>Mucoromycota</taxon>
        <taxon>Mucoromycotina</taxon>
        <taxon>Mucoromycetes</taxon>
        <taxon>Mucorales</taxon>
        <taxon>Lichtheimiaceae</taxon>
        <taxon>Phascolomyces</taxon>
    </lineage>
</organism>
<keyword evidence="2" id="KW-0677">Repeat</keyword>
<dbReference type="InterPro" id="IPR011043">
    <property type="entry name" value="Gal_Oxase/kelch_b-propeller"/>
</dbReference>
<gene>
    <name evidence="6" type="ORF">BDA99DRAFT_493766</name>
</gene>
<dbReference type="AlphaFoldDB" id="A0AAD5PJB6"/>
<dbReference type="InterPro" id="IPR037293">
    <property type="entry name" value="Gal_Oxidase_central_sf"/>
</dbReference>
<feature type="chain" id="PRO_5042194124" description="Attractin/MKLN-like beta-propeller domain-containing protein" evidence="4">
    <location>
        <begin position="17"/>
        <end position="433"/>
    </location>
</feature>
<proteinExistence type="predicted"/>
<evidence type="ECO:0000259" key="5">
    <source>
        <dbReference type="Pfam" id="PF24981"/>
    </source>
</evidence>
<evidence type="ECO:0000313" key="7">
    <source>
        <dbReference type="Proteomes" id="UP001209540"/>
    </source>
</evidence>
<sequence length="433" mass="48027">MLAFIIILLFIHMVHCDYPMAKSANNVHLYRSGSAAFTANGTVYIHGGSTIASNSNQLFSISFDEYGFLHYQNVSDQGPAVSYHQAIVLPGNNSVVFFGGLGYSIPKNNGSQTMHAEIYSFSQNTWNTLPGMDGTTVPLHREGHTAVIASNELIYIQGGAPGPENSNILVDSWVYNPKTLIFTNLSTPPVGLYGSSAIALSDGRIIYIGGRYSTENNQYISSFLLDRSMIYYTDSDIWMEQELNIQAIHVINRFNDSRVHGSAVLGPDGRYIYYFGGMNGNDGNGNDLYYNNVLILDTQTWTWNAPGIPGIKPNHRCLTIGAGINNEYILFGYDINKANTTSTGVDILKLPETKKSIGNNSTELDFESLKWVYNITTGETCHQQRYPDEKLPSSITKSFIIVLEIICGIVLLALIHRTIAILWHRRSYSISIQ</sequence>
<dbReference type="Proteomes" id="UP001209540">
    <property type="component" value="Unassembled WGS sequence"/>
</dbReference>
<dbReference type="InterPro" id="IPR015915">
    <property type="entry name" value="Kelch-typ_b-propeller"/>
</dbReference>
<keyword evidence="1" id="KW-0880">Kelch repeat</keyword>
<dbReference type="Gene3D" id="2.130.10.80">
    <property type="entry name" value="Galactose oxidase/kelch, beta-propeller"/>
    <property type="match status" value="1"/>
</dbReference>
<feature type="signal peptide" evidence="4">
    <location>
        <begin position="1"/>
        <end position="16"/>
    </location>
</feature>
<dbReference type="PANTHER" id="PTHR46093:SF18">
    <property type="entry name" value="FIBRONECTIN TYPE-III DOMAIN-CONTAINING PROTEIN"/>
    <property type="match status" value="1"/>
</dbReference>
<evidence type="ECO:0000256" key="1">
    <source>
        <dbReference type="ARBA" id="ARBA00022441"/>
    </source>
</evidence>
<evidence type="ECO:0000256" key="2">
    <source>
        <dbReference type="ARBA" id="ARBA00022737"/>
    </source>
</evidence>
<feature type="transmembrane region" description="Helical" evidence="3">
    <location>
        <begin position="399"/>
        <end position="423"/>
    </location>
</feature>
<dbReference type="InterPro" id="IPR056737">
    <property type="entry name" value="Beta-prop_ATRN-MKLN-like"/>
</dbReference>
<accession>A0AAD5PJB6</accession>
<evidence type="ECO:0000313" key="6">
    <source>
        <dbReference type="EMBL" id="KAI9276645.1"/>
    </source>
</evidence>
<reference evidence="6" key="2">
    <citation type="submission" date="2023-02" db="EMBL/GenBank/DDBJ databases">
        <authorList>
            <consortium name="DOE Joint Genome Institute"/>
            <person name="Mondo S.J."/>
            <person name="Chang Y."/>
            <person name="Wang Y."/>
            <person name="Ahrendt S."/>
            <person name="Andreopoulos W."/>
            <person name="Barry K."/>
            <person name="Beard J."/>
            <person name="Benny G.L."/>
            <person name="Blankenship S."/>
            <person name="Bonito G."/>
            <person name="Cuomo C."/>
            <person name="Desiro A."/>
            <person name="Gervers K.A."/>
            <person name="Hundley H."/>
            <person name="Kuo A."/>
            <person name="LaButti K."/>
            <person name="Lang B.F."/>
            <person name="Lipzen A."/>
            <person name="O'Donnell K."/>
            <person name="Pangilinan J."/>
            <person name="Reynolds N."/>
            <person name="Sandor L."/>
            <person name="Smith M.W."/>
            <person name="Tsang A."/>
            <person name="Grigoriev I.V."/>
            <person name="Stajich J.E."/>
            <person name="Spatafora J.W."/>
        </authorList>
    </citation>
    <scope>NUCLEOTIDE SEQUENCE</scope>
    <source>
        <strain evidence="6">RSA 2281</strain>
    </source>
</reference>
<keyword evidence="4" id="KW-0732">Signal</keyword>
<keyword evidence="3" id="KW-0472">Membrane</keyword>
<evidence type="ECO:0000256" key="3">
    <source>
        <dbReference type="SAM" id="Phobius"/>
    </source>
</evidence>
<keyword evidence="7" id="KW-1185">Reference proteome</keyword>
<comment type="caution">
    <text evidence="6">The sequence shown here is derived from an EMBL/GenBank/DDBJ whole genome shotgun (WGS) entry which is preliminary data.</text>
</comment>
<dbReference type="Pfam" id="PF24981">
    <property type="entry name" value="Beta-prop_ATRN-LZTR1"/>
    <property type="match status" value="1"/>
</dbReference>
<feature type="domain" description="Attractin/MKLN-like beta-propeller" evidence="5">
    <location>
        <begin position="25"/>
        <end position="281"/>
    </location>
</feature>
<protein>
    <recommendedName>
        <fullName evidence="5">Attractin/MKLN-like beta-propeller domain-containing protein</fullName>
    </recommendedName>
</protein>
<keyword evidence="3" id="KW-0812">Transmembrane</keyword>
<dbReference type="PANTHER" id="PTHR46093">
    <property type="entry name" value="ACYL-COA-BINDING DOMAIN-CONTAINING PROTEIN 5"/>
    <property type="match status" value="1"/>
</dbReference>
<dbReference type="SUPFAM" id="SSF50965">
    <property type="entry name" value="Galactose oxidase, central domain"/>
    <property type="match status" value="1"/>
</dbReference>
<dbReference type="EMBL" id="JAIXMP010000002">
    <property type="protein sequence ID" value="KAI9276645.1"/>
    <property type="molecule type" value="Genomic_DNA"/>
</dbReference>
<reference evidence="6" key="1">
    <citation type="journal article" date="2022" name="IScience">
        <title>Evolution of zygomycete secretomes and the origins of terrestrial fungal ecologies.</title>
        <authorList>
            <person name="Chang Y."/>
            <person name="Wang Y."/>
            <person name="Mondo S."/>
            <person name="Ahrendt S."/>
            <person name="Andreopoulos W."/>
            <person name="Barry K."/>
            <person name="Beard J."/>
            <person name="Benny G.L."/>
            <person name="Blankenship S."/>
            <person name="Bonito G."/>
            <person name="Cuomo C."/>
            <person name="Desiro A."/>
            <person name="Gervers K.A."/>
            <person name="Hundley H."/>
            <person name="Kuo A."/>
            <person name="LaButti K."/>
            <person name="Lang B.F."/>
            <person name="Lipzen A."/>
            <person name="O'Donnell K."/>
            <person name="Pangilinan J."/>
            <person name="Reynolds N."/>
            <person name="Sandor L."/>
            <person name="Smith M.E."/>
            <person name="Tsang A."/>
            <person name="Grigoriev I.V."/>
            <person name="Stajich J.E."/>
            <person name="Spatafora J.W."/>
        </authorList>
    </citation>
    <scope>NUCLEOTIDE SEQUENCE</scope>
    <source>
        <strain evidence="6">RSA 2281</strain>
    </source>
</reference>